<comment type="catalytic activity">
    <reaction evidence="1">
        <text>GDP-alpha-D-mannose + H2O = alpha-D-mannose 1-phosphate + GMP + 2 H(+)</text>
        <dbReference type="Rhea" id="RHEA:27978"/>
        <dbReference type="ChEBI" id="CHEBI:15377"/>
        <dbReference type="ChEBI" id="CHEBI:15378"/>
        <dbReference type="ChEBI" id="CHEBI:57527"/>
        <dbReference type="ChEBI" id="CHEBI:58115"/>
        <dbReference type="ChEBI" id="CHEBI:58409"/>
    </reaction>
</comment>
<evidence type="ECO:0000256" key="2">
    <source>
        <dbReference type="ARBA" id="ARBA00001946"/>
    </source>
</evidence>
<evidence type="ECO:0000313" key="9">
    <source>
        <dbReference type="EMBL" id="ABG60074.1"/>
    </source>
</evidence>
<dbReference type="PROSITE" id="PS00893">
    <property type="entry name" value="NUDIX_BOX"/>
    <property type="match status" value="1"/>
</dbReference>
<dbReference type="GO" id="GO:0005829">
    <property type="term" value="C:cytosol"/>
    <property type="evidence" value="ECO:0007669"/>
    <property type="project" value="TreeGrafter"/>
</dbReference>
<evidence type="ECO:0000256" key="1">
    <source>
        <dbReference type="ARBA" id="ARBA00000847"/>
    </source>
</evidence>
<dbReference type="GO" id="GO:0016787">
    <property type="term" value="F:hydrolase activity"/>
    <property type="evidence" value="ECO:0007669"/>
    <property type="project" value="UniProtKB-KW"/>
</dbReference>
<dbReference type="Proteomes" id="UP000001822">
    <property type="component" value="Chromosome"/>
</dbReference>
<dbReference type="CDD" id="cd24161">
    <property type="entry name" value="NUDIX_ADPRase_Ndx2"/>
    <property type="match status" value="1"/>
</dbReference>
<evidence type="ECO:0000256" key="4">
    <source>
        <dbReference type="ARBA" id="ARBA00016377"/>
    </source>
</evidence>
<dbReference type="Gene3D" id="3.90.79.10">
    <property type="entry name" value="Nucleoside Triphosphate Pyrophosphohydrolase"/>
    <property type="match status" value="1"/>
</dbReference>
<reference evidence="9 10" key="1">
    <citation type="journal article" date="2007" name="Appl. Environ. Microbiol.">
        <title>Genome sequence of the cellulolytic gliding bacterium Cytophaga hutchinsonii.</title>
        <authorList>
            <person name="Xie G."/>
            <person name="Bruce D.C."/>
            <person name="Challacombe J.F."/>
            <person name="Chertkov O."/>
            <person name="Detter J.C."/>
            <person name="Gilna P."/>
            <person name="Han C.S."/>
            <person name="Lucas S."/>
            <person name="Misra M."/>
            <person name="Myers G.L."/>
            <person name="Richardson P."/>
            <person name="Tapia R."/>
            <person name="Thayer N."/>
            <person name="Thompson L.S."/>
            <person name="Brettin T.S."/>
            <person name="Henrissat B."/>
            <person name="Wilson D.B."/>
            <person name="McBride M.J."/>
        </authorList>
    </citation>
    <scope>NUCLEOTIDE SEQUENCE [LARGE SCALE GENOMIC DNA]</scope>
    <source>
        <strain evidence="10">ATCC 33406 / DSM 1761 / CIP 103989 / NBRC 15051 / NCIMB 9469 / D465</strain>
    </source>
</reference>
<keyword evidence="10" id="KW-1185">Reference proteome</keyword>
<dbReference type="GO" id="GO:0006753">
    <property type="term" value="P:nucleoside phosphate metabolic process"/>
    <property type="evidence" value="ECO:0007669"/>
    <property type="project" value="TreeGrafter"/>
</dbReference>
<dbReference type="PANTHER" id="PTHR11839:SF18">
    <property type="entry name" value="NUDIX HYDROLASE DOMAIN-CONTAINING PROTEIN"/>
    <property type="match status" value="1"/>
</dbReference>
<dbReference type="KEGG" id="chu:CHU_2826"/>
<gene>
    <name evidence="9" type="ordered locus">CHU_2826</name>
</gene>
<evidence type="ECO:0000256" key="5">
    <source>
        <dbReference type="ARBA" id="ARBA00022801"/>
    </source>
</evidence>
<keyword evidence="5" id="KW-0378">Hydrolase</keyword>
<dbReference type="SUPFAM" id="SSF55811">
    <property type="entry name" value="Nudix"/>
    <property type="match status" value="1"/>
</dbReference>
<feature type="domain" description="Nudix hydrolase" evidence="8">
    <location>
        <begin position="53"/>
        <end position="181"/>
    </location>
</feature>
<dbReference type="Pfam" id="PF00293">
    <property type="entry name" value="NUDIX"/>
    <property type="match status" value="1"/>
</dbReference>
<dbReference type="GO" id="GO:0019693">
    <property type="term" value="P:ribose phosphate metabolic process"/>
    <property type="evidence" value="ECO:0007669"/>
    <property type="project" value="TreeGrafter"/>
</dbReference>
<dbReference type="InterPro" id="IPR020084">
    <property type="entry name" value="NUDIX_hydrolase_CS"/>
</dbReference>
<protein>
    <recommendedName>
        <fullName evidence="4">GDP-mannose pyrophosphatase</fullName>
    </recommendedName>
    <alternativeName>
        <fullName evidence="6">GDP-mannose hydrolase</fullName>
    </alternativeName>
    <alternativeName>
        <fullName evidence="7">GDPMK</fullName>
    </alternativeName>
</protein>
<name>A0A6N4SUD6_CYTH3</name>
<evidence type="ECO:0000256" key="6">
    <source>
        <dbReference type="ARBA" id="ARBA00032162"/>
    </source>
</evidence>
<evidence type="ECO:0000256" key="7">
    <source>
        <dbReference type="ARBA" id="ARBA00032272"/>
    </source>
</evidence>
<evidence type="ECO:0000256" key="3">
    <source>
        <dbReference type="ARBA" id="ARBA00007275"/>
    </source>
</evidence>
<comment type="cofactor">
    <cofactor evidence="2">
        <name>Mg(2+)</name>
        <dbReference type="ChEBI" id="CHEBI:18420"/>
    </cofactor>
</comment>
<dbReference type="AlphaFoldDB" id="A0A6N4SUD6"/>
<sequence length="192" mass="21422">MQDILYNLMSTEFENPWKTIRSRPIYDNPWIAVREEDVLKPNGAPGIYGVVSFKNKAIGIVPVDSEGYTYLVGQFRYTLNEYSWEIPEGGGPMNEAPLETAKRELEEETGLHAATWSELGRIHTSNSVTDEEGFLFLATDLTPGPSNPEDTEQLIIKRVSLKDAVAMVMRGEITDSLSIAGLLKAFMIVSSY</sequence>
<accession>A0A6N4SUD6</accession>
<evidence type="ECO:0000313" key="10">
    <source>
        <dbReference type="Proteomes" id="UP000001822"/>
    </source>
</evidence>
<dbReference type="PROSITE" id="PS51462">
    <property type="entry name" value="NUDIX"/>
    <property type="match status" value="1"/>
</dbReference>
<evidence type="ECO:0000259" key="8">
    <source>
        <dbReference type="PROSITE" id="PS51462"/>
    </source>
</evidence>
<dbReference type="InterPro" id="IPR000086">
    <property type="entry name" value="NUDIX_hydrolase_dom"/>
</dbReference>
<dbReference type="PANTHER" id="PTHR11839">
    <property type="entry name" value="UDP/ADP-SUGAR PYROPHOSPHATASE"/>
    <property type="match status" value="1"/>
</dbReference>
<proteinExistence type="inferred from homology"/>
<comment type="similarity">
    <text evidence="3">Belongs to the Nudix hydrolase family. NudK subfamily.</text>
</comment>
<organism evidence="9 10">
    <name type="scientific">Cytophaga hutchinsonii (strain ATCC 33406 / DSM 1761 / CIP 103989 / NBRC 15051 / NCIMB 9469 / D465)</name>
    <dbReference type="NCBI Taxonomy" id="269798"/>
    <lineage>
        <taxon>Bacteria</taxon>
        <taxon>Pseudomonadati</taxon>
        <taxon>Bacteroidota</taxon>
        <taxon>Cytophagia</taxon>
        <taxon>Cytophagales</taxon>
        <taxon>Cytophagaceae</taxon>
        <taxon>Cytophaga</taxon>
    </lineage>
</organism>
<dbReference type="EMBL" id="CP000383">
    <property type="protein sequence ID" value="ABG60074.1"/>
    <property type="molecule type" value="Genomic_DNA"/>
</dbReference>
<dbReference type="InterPro" id="IPR015797">
    <property type="entry name" value="NUDIX_hydrolase-like_dom_sf"/>
</dbReference>